<dbReference type="PANTHER" id="PTHR11102">
    <property type="entry name" value="SEL-1-LIKE PROTEIN"/>
    <property type="match status" value="1"/>
</dbReference>
<keyword evidence="5" id="KW-1185">Reference proteome</keyword>
<organism evidence="2 4">
    <name type="scientific">Pectobacterium parmentieri</name>
    <dbReference type="NCBI Taxonomy" id="1905730"/>
    <lineage>
        <taxon>Bacteria</taxon>
        <taxon>Pseudomonadati</taxon>
        <taxon>Pseudomonadota</taxon>
        <taxon>Gammaproteobacteria</taxon>
        <taxon>Enterobacterales</taxon>
        <taxon>Pectobacteriaceae</taxon>
        <taxon>Pectobacterium</taxon>
    </lineage>
</organism>
<evidence type="ECO:0000313" key="3">
    <source>
        <dbReference type="EMBL" id="MBI0557286.1"/>
    </source>
</evidence>
<keyword evidence="1" id="KW-0732">Signal</keyword>
<dbReference type="KEGG" id="pec:W5S_3767"/>
<evidence type="ECO:0000313" key="2">
    <source>
        <dbReference type="EMBL" id="AFI91830.1"/>
    </source>
</evidence>
<dbReference type="PANTHER" id="PTHR11102:SF160">
    <property type="entry name" value="ERAD-ASSOCIATED E3 UBIQUITIN-PROTEIN LIGASE COMPONENT HRD3"/>
    <property type="match status" value="1"/>
</dbReference>
<dbReference type="InterPro" id="IPR006597">
    <property type="entry name" value="Sel1-like"/>
</dbReference>
<evidence type="ECO:0000256" key="1">
    <source>
        <dbReference type="SAM" id="SignalP"/>
    </source>
</evidence>
<dbReference type="RefSeq" id="WP_014701279.1">
    <property type="nucleotide sequence ID" value="NC_017845.1"/>
</dbReference>
<dbReference type="Gene3D" id="1.25.40.10">
    <property type="entry name" value="Tetratricopeptide repeat domain"/>
    <property type="match status" value="1"/>
</dbReference>
<dbReference type="InterPro" id="IPR050767">
    <property type="entry name" value="Sel1_AlgK"/>
</dbReference>
<feature type="signal peptide" evidence="1">
    <location>
        <begin position="1"/>
        <end position="23"/>
    </location>
</feature>
<accession>A0A0H3I783</accession>
<evidence type="ECO:0000313" key="4">
    <source>
        <dbReference type="Proteomes" id="UP000008044"/>
    </source>
</evidence>
<dbReference type="InterPro" id="IPR011990">
    <property type="entry name" value="TPR-like_helical_dom_sf"/>
</dbReference>
<reference evidence="2" key="2">
    <citation type="submission" date="2012-03" db="EMBL/GenBank/DDBJ databases">
        <authorList>
            <person name="Koskinen P."/>
            <person name="Laine P."/>
            <person name="Niemi O."/>
            <person name="Nykyri J."/>
            <person name="Harjunpaa H."/>
            <person name="Auvinen P."/>
            <person name="Paulin L."/>
            <person name="Pirhonen M."/>
            <person name="Palva T."/>
            <person name="Holm L."/>
        </authorList>
    </citation>
    <scope>NUCLEOTIDE SEQUENCE</scope>
    <source>
        <strain evidence="2">SCC3193</strain>
    </source>
</reference>
<name>A0A0H3I783_PECPM</name>
<reference evidence="3" key="4">
    <citation type="submission" date="2024-05" db="EMBL/GenBank/DDBJ databases">
        <title>Identification of Pectobacterium versatile causing blackleg of potato from New York State with a whole genome sequencing approach.</title>
        <authorList>
            <person name="Ma X."/>
            <person name="Swingle B."/>
        </authorList>
    </citation>
    <scope>NUCLEOTIDE SEQUENCE</scope>
    <source>
        <strain evidence="3">NY1588A</strain>
    </source>
</reference>
<dbReference type="EMBL" id="CP003415">
    <property type="protein sequence ID" value="AFI91830.1"/>
    <property type="molecule type" value="Genomic_DNA"/>
</dbReference>
<dbReference type="STRING" id="1905730.W5S_3767"/>
<gene>
    <name evidence="2" type="ordered locus">W5S_3767</name>
    <name evidence="3" type="ORF">F6Q06_22795</name>
</gene>
<proteinExistence type="predicted"/>
<dbReference type="SMART" id="SM00671">
    <property type="entry name" value="SEL1"/>
    <property type="match status" value="4"/>
</dbReference>
<reference evidence="2 4" key="1">
    <citation type="journal article" date="2012" name="J. Bacteriol.">
        <title>Genome sequence of Pectobacterium sp. strain SCC3193.</title>
        <authorList>
            <person name="Koskinen J.P."/>
            <person name="Laine P."/>
            <person name="Niemi O."/>
            <person name="Nykyri J."/>
            <person name="Harjunpaa H."/>
            <person name="Auvinen P."/>
            <person name="Paulin L."/>
            <person name="Pirhonen M."/>
            <person name="Palva T."/>
            <person name="Holm L."/>
        </authorList>
    </citation>
    <scope>NUCLEOTIDE SEQUENCE [LARGE SCALE GENOMIC DNA]</scope>
    <source>
        <strain evidence="2 4">SCC3193</strain>
    </source>
</reference>
<dbReference type="HOGENOM" id="CLU_000288_36_8_6"/>
<dbReference type="Proteomes" id="UP001194579">
    <property type="component" value="Unassembled WGS sequence"/>
</dbReference>
<dbReference type="Pfam" id="PF08238">
    <property type="entry name" value="Sel1"/>
    <property type="match status" value="4"/>
</dbReference>
<sequence length="234" mass="26696">MKFISLFFATALSLWLSTAYATADDFENKPLAEIQQLVNEGNAGAQLELGYRYNEGNEVEKNDEQAKAWYMKAAEQGNADAQCELGFMYFEEQESAKAIPWFKKAAAQGNVDAQFQLGIMYTKGFGTASNSKTAFKYMKDAAEQNEQMAQLMISAMYTDGVGVKKDDSQVYFWFSVFNRSEKNQELIEIPEIKNLIQLIEKKSQEIEKNMSKKELQESKRLQDEFISKHNNSVQ</sequence>
<dbReference type="AlphaFoldDB" id="A0A0H3I783"/>
<dbReference type="PATRIC" id="fig|1166016.3.peg.3831"/>
<evidence type="ECO:0000313" key="5">
    <source>
        <dbReference type="Proteomes" id="UP001194579"/>
    </source>
</evidence>
<dbReference type="SUPFAM" id="SSF81901">
    <property type="entry name" value="HCP-like"/>
    <property type="match status" value="1"/>
</dbReference>
<dbReference type="eggNOG" id="COG0790">
    <property type="taxonomic scope" value="Bacteria"/>
</dbReference>
<dbReference type="EMBL" id="WABS01000076">
    <property type="protein sequence ID" value="MBI0557286.1"/>
    <property type="molecule type" value="Genomic_DNA"/>
</dbReference>
<feature type="chain" id="PRO_5002611982" evidence="1">
    <location>
        <begin position="24"/>
        <end position="234"/>
    </location>
</feature>
<reference evidence="5" key="3">
    <citation type="submission" date="2023-07" db="EMBL/GenBank/DDBJ databases">
        <title>Identification of Pectobacterium versatile causing blackleg of potato from New York State with a whole genome sequencing approach.</title>
        <authorList>
            <person name="Ma X."/>
            <person name="Swingle B."/>
        </authorList>
    </citation>
    <scope>NUCLEOTIDE SEQUENCE [LARGE SCALE GENOMIC DNA]</scope>
    <source>
        <strain evidence="5">NY1588A</strain>
    </source>
</reference>
<dbReference type="Proteomes" id="UP000008044">
    <property type="component" value="Chromosome"/>
</dbReference>
<protein>
    <submittedName>
        <fullName evidence="2">Sel1 domain protein repeat-containing protein</fullName>
    </submittedName>
    <submittedName>
        <fullName evidence="3">Sel1 repeat family protein</fullName>
    </submittedName>
</protein>